<evidence type="ECO:0000256" key="1">
    <source>
        <dbReference type="SAM" id="MobiDB-lite"/>
    </source>
</evidence>
<evidence type="ECO:0000313" key="2">
    <source>
        <dbReference type="EMBL" id="RXH70534.1"/>
    </source>
</evidence>
<keyword evidence="3" id="KW-1185">Reference proteome</keyword>
<dbReference type="Proteomes" id="UP000290289">
    <property type="component" value="Chromosome 16"/>
</dbReference>
<dbReference type="AlphaFoldDB" id="A0A498HJN3"/>
<organism evidence="2 3">
    <name type="scientific">Malus domestica</name>
    <name type="common">Apple</name>
    <name type="synonym">Pyrus malus</name>
    <dbReference type="NCBI Taxonomy" id="3750"/>
    <lineage>
        <taxon>Eukaryota</taxon>
        <taxon>Viridiplantae</taxon>
        <taxon>Streptophyta</taxon>
        <taxon>Embryophyta</taxon>
        <taxon>Tracheophyta</taxon>
        <taxon>Spermatophyta</taxon>
        <taxon>Magnoliopsida</taxon>
        <taxon>eudicotyledons</taxon>
        <taxon>Gunneridae</taxon>
        <taxon>Pentapetalae</taxon>
        <taxon>rosids</taxon>
        <taxon>fabids</taxon>
        <taxon>Rosales</taxon>
        <taxon>Rosaceae</taxon>
        <taxon>Amygdaloideae</taxon>
        <taxon>Maleae</taxon>
        <taxon>Malus</taxon>
    </lineage>
</organism>
<proteinExistence type="predicted"/>
<evidence type="ECO:0000313" key="3">
    <source>
        <dbReference type="Proteomes" id="UP000290289"/>
    </source>
</evidence>
<sequence>MNKAEAMQALEHRDKQSAKLHDPYMVPNHTLRHFINQWSEMHTSHHLHNDTWCTTMCTGHTEKSLLLEGATSFVLSMEIIELWT</sequence>
<protein>
    <submittedName>
        <fullName evidence="2">Uncharacterized protein</fullName>
    </submittedName>
</protein>
<accession>A0A498HJN3</accession>
<reference evidence="2 3" key="1">
    <citation type="submission" date="2018-10" db="EMBL/GenBank/DDBJ databases">
        <title>A high-quality apple genome assembly.</title>
        <authorList>
            <person name="Hu J."/>
        </authorList>
    </citation>
    <scope>NUCLEOTIDE SEQUENCE [LARGE SCALE GENOMIC DNA]</scope>
    <source>
        <strain evidence="3">cv. HFTH1</strain>
        <tissue evidence="2">Young leaf</tissue>
    </source>
</reference>
<feature type="compositionally biased region" description="Basic and acidic residues" evidence="1">
    <location>
        <begin position="10"/>
        <end position="21"/>
    </location>
</feature>
<comment type="caution">
    <text evidence="2">The sequence shown here is derived from an EMBL/GenBank/DDBJ whole genome shotgun (WGS) entry which is preliminary data.</text>
</comment>
<feature type="region of interest" description="Disordered" evidence="1">
    <location>
        <begin position="1"/>
        <end position="21"/>
    </location>
</feature>
<gene>
    <name evidence="2" type="ORF">DVH24_013280</name>
</gene>
<dbReference type="EMBL" id="RDQH01000342">
    <property type="protein sequence ID" value="RXH70534.1"/>
    <property type="molecule type" value="Genomic_DNA"/>
</dbReference>
<name>A0A498HJN3_MALDO</name>